<protein>
    <submittedName>
        <fullName evidence="1">Uncharacterized protein</fullName>
    </submittedName>
</protein>
<evidence type="ECO:0000313" key="3">
    <source>
        <dbReference type="Proteomes" id="UP000266861"/>
    </source>
</evidence>
<evidence type="ECO:0000313" key="2">
    <source>
        <dbReference type="EMBL" id="RHZ75190.1"/>
    </source>
</evidence>
<accession>A0A397IMV8</accession>
<reference evidence="1 3" key="1">
    <citation type="submission" date="2018-08" db="EMBL/GenBank/DDBJ databases">
        <title>Genome and evolution of the arbuscular mycorrhizal fungus Diversispora epigaea (formerly Glomus versiforme) and its bacterial endosymbionts.</title>
        <authorList>
            <person name="Sun X."/>
            <person name="Fei Z."/>
            <person name="Harrison M."/>
        </authorList>
    </citation>
    <scope>NUCLEOTIDE SEQUENCE [LARGE SCALE GENOMIC DNA]</scope>
    <source>
        <strain evidence="1 3">IT104</strain>
    </source>
</reference>
<comment type="caution">
    <text evidence="1">The sequence shown here is derived from an EMBL/GenBank/DDBJ whole genome shotgun (WGS) entry which is preliminary data.</text>
</comment>
<evidence type="ECO:0000313" key="1">
    <source>
        <dbReference type="EMBL" id="RHZ75086.1"/>
    </source>
</evidence>
<proteinExistence type="predicted"/>
<dbReference type="EMBL" id="PQFF01000202">
    <property type="protein sequence ID" value="RHZ75190.1"/>
    <property type="molecule type" value="Genomic_DNA"/>
</dbReference>
<keyword evidence="3" id="KW-1185">Reference proteome</keyword>
<dbReference type="AlphaFoldDB" id="A0A397IMV8"/>
<gene>
    <name evidence="2" type="ORF">Glove_217g265</name>
    <name evidence="1" type="ORF">Glove_217g270</name>
</gene>
<sequence length="105" mass="11801">MRLSCSKPTSRTTSIQKNFSKNPFLNNVTPTINIDLINNMSTNRNDDNINNNINMNKICMNNSGFETTLLNINIDNNNNNNITMSSGSPTKPKLLQLVQPVQLFN</sequence>
<dbReference type="EMBL" id="PQFF01000202">
    <property type="protein sequence ID" value="RHZ75086.1"/>
    <property type="molecule type" value="Genomic_DNA"/>
</dbReference>
<name>A0A397IMV8_9GLOM</name>
<organism evidence="1 3">
    <name type="scientific">Diversispora epigaea</name>
    <dbReference type="NCBI Taxonomy" id="1348612"/>
    <lineage>
        <taxon>Eukaryota</taxon>
        <taxon>Fungi</taxon>
        <taxon>Fungi incertae sedis</taxon>
        <taxon>Mucoromycota</taxon>
        <taxon>Glomeromycotina</taxon>
        <taxon>Glomeromycetes</taxon>
        <taxon>Diversisporales</taxon>
        <taxon>Diversisporaceae</taxon>
        <taxon>Diversispora</taxon>
    </lineage>
</organism>
<dbReference type="Proteomes" id="UP000266861">
    <property type="component" value="Unassembled WGS sequence"/>
</dbReference>